<name>A0A0G2FF90_9PEZI</name>
<accession>A0A0G2FF90</accession>
<dbReference type="GO" id="GO:0032259">
    <property type="term" value="P:methylation"/>
    <property type="evidence" value="ECO:0007669"/>
    <property type="project" value="UniProtKB-KW"/>
</dbReference>
<keyword evidence="3" id="KW-1185">Reference proteome</keyword>
<keyword evidence="2" id="KW-0489">Methyltransferase</keyword>
<dbReference type="AlphaFoldDB" id="A0A0G2FF90"/>
<dbReference type="Proteomes" id="UP000034680">
    <property type="component" value="Unassembled WGS sequence"/>
</dbReference>
<dbReference type="OrthoDB" id="540004at2759"/>
<dbReference type="InterPro" id="IPR013216">
    <property type="entry name" value="Methyltransf_11"/>
</dbReference>
<keyword evidence="2" id="KW-0808">Transferase</keyword>
<dbReference type="STRING" id="1214573.A0A0G2FF90"/>
<evidence type="ECO:0000259" key="1">
    <source>
        <dbReference type="Pfam" id="PF08241"/>
    </source>
</evidence>
<proteinExistence type="predicted"/>
<reference evidence="2 3" key="2">
    <citation type="submission" date="2015-05" db="EMBL/GenBank/DDBJ databases">
        <authorList>
            <person name="Morales-Cruz A."/>
            <person name="Amrine K.C."/>
            <person name="Cantu D."/>
        </authorList>
    </citation>
    <scope>NUCLEOTIDE SEQUENCE [LARGE SCALE GENOMIC DNA]</scope>
    <source>
        <strain evidence="2">DA912</strain>
    </source>
</reference>
<evidence type="ECO:0000313" key="2">
    <source>
        <dbReference type="EMBL" id="KKY32796.1"/>
    </source>
</evidence>
<gene>
    <name evidence="2" type="ORF">UCDDA912_g07238</name>
</gene>
<dbReference type="Pfam" id="PF08241">
    <property type="entry name" value="Methyltransf_11"/>
    <property type="match status" value="1"/>
</dbReference>
<evidence type="ECO:0000313" key="3">
    <source>
        <dbReference type="Proteomes" id="UP000034680"/>
    </source>
</evidence>
<dbReference type="Gene3D" id="3.40.50.150">
    <property type="entry name" value="Vaccinia Virus protein VP39"/>
    <property type="match status" value="1"/>
</dbReference>
<reference evidence="2 3" key="1">
    <citation type="submission" date="2015-05" db="EMBL/GenBank/DDBJ databases">
        <title>Distinctive expansion of gene families associated with plant cell wall degradation and secondary metabolism in the genomes of grapevine trunk pathogens.</title>
        <authorList>
            <person name="Lawrence D.P."/>
            <person name="Travadon R."/>
            <person name="Rolshausen P.E."/>
            <person name="Baumgartner K."/>
        </authorList>
    </citation>
    <scope>NUCLEOTIDE SEQUENCE [LARGE SCALE GENOMIC DNA]</scope>
    <source>
        <strain evidence="2">DA912</strain>
    </source>
</reference>
<dbReference type="InterPro" id="IPR029063">
    <property type="entry name" value="SAM-dependent_MTases_sf"/>
</dbReference>
<dbReference type="EMBL" id="LCUC01000279">
    <property type="protein sequence ID" value="KKY32796.1"/>
    <property type="molecule type" value="Genomic_DNA"/>
</dbReference>
<dbReference type="GO" id="GO:0008757">
    <property type="term" value="F:S-adenosylmethionine-dependent methyltransferase activity"/>
    <property type="evidence" value="ECO:0007669"/>
    <property type="project" value="InterPro"/>
</dbReference>
<comment type="caution">
    <text evidence="2">The sequence shown here is derived from an EMBL/GenBank/DDBJ whole genome shotgun (WGS) entry which is preliminary data.</text>
</comment>
<feature type="domain" description="Methyltransferase type 11" evidence="1">
    <location>
        <begin position="74"/>
        <end position="111"/>
    </location>
</feature>
<dbReference type="SUPFAM" id="SSF53335">
    <property type="entry name" value="S-adenosyl-L-methionine-dependent methyltransferases"/>
    <property type="match status" value="1"/>
</dbReference>
<organism evidence="2 3">
    <name type="scientific">Diaporthe ampelina</name>
    <dbReference type="NCBI Taxonomy" id="1214573"/>
    <lineage>
        <taxon>Eukaryota</taxon>
        <taxon>Fungi</taxon>
        <taxon>Dikarya</taxon>
        <taxon>Ascomycota</taxon>
        <taxon>Pezizomycotina</taxon>
        <taxon>Sordariomycetes</taxon>
        <taxon>Sordariomycetidae</taxon>
        <taxon>Diaporthales</taxon>
        <taxon>Diaporthaceae</taxon>
        <taxon>Diaporthe</taxon>
    </lineage>
</organism>
<sequence length="231" mass="26000">MAAAPGGEAGPLSNDDPELQSYYQSLESRVGYRLVLGATRHFGYWMEQKMFERLSLPKGSSVLETPAAASATSRYESLDVVCTMETLMHATDIETVLRRFYRILEPCGRLVEHDYETRVTRAEGTGKLAGDTDFDIKYSAMPLDLMAPGRLRRALEDVGFVNVDIVDHSENMRPILRLFYWMAIVPYFFAKLLRLDRFFIDTIAGVGGMAGQEHWKYLSTSLLARGSPVVL</sequence>
<protein>
    <submittedName>
        <fullName evidence="2">Putative methyltransferase type 11</fullName>
    </submittedName>
</protein>